<dbReference type="PANTHER" id="PTHR46481:SF8">
    <property type="entry name" value="ZINC FINGER BED DOMAIN-CONTAINING PROTEIN RICESLEEPER 1-LIKE"/>
    <property type="match status" value="1"/>
</dbReference>
<dbReference type="GO" id="GO:0046983">
    <property type="term" value="F:protein dimerization activity"/>
    <property type="evidence" value="ECO:0007669"/>
    <property type="project" value="InterPro"/>
</dbReference>
<dbReference type="InterPro" id="IPR025525">
    <property type="entry name" value="hAT-like_transposase_RNase-H"/>
</dbReference>
<dbReference type="InterPro" id="IPR008906">
    <property type="entry name" value="HATC_C_dom"/>
</dbReference>
<evidence type="ECO:0008006" key="7">
    <source>
        <dbReference type="Google" id="ProtNLM"/>
    </source>
</evidence>
<feature type="coiled-coil region" evidence="2">
    <location>
        <begin position="432"/>
        <end position="459"/>
    </location>
</feature>
<dbReference type="GO" id="GO:0003677">
    <property type="term" value="F:DNA binding"/>
    <property type="evidence" value="ECO:0007669"/>
    <property type="project" value="UniProtKB-KW"/>
</dbReference>
<keyword evidence="6" id="KW-1185">Reference proteome</keyword>
<dbReference type="AlphaFoldDB" id="A0A9R1V4F7"/>
<dbReference type="SUPFAM" id="SSF53098">
    <property type="entry name" value="Ribonuclease H-like"/>
    <property type="match status" value="1"/>
</dbReference>
<gene>
    <name evidence="5" type="ORF">LSAT_V11C700372280</name>
</gene>
<organism evidence="5 6">
    <name type="scientific">Lactuca sativa</name>
    <name type="common">Garden lettuce</name>
    <dbReference type="NCBI Taxonomy" id="4236"/>
    <lineage>
        <taxon>Eukaryota</taxon>
        <taxon>Viridiplantae</taxon>
        <taxon>Streptophyta</taxon>
        <taxon>Embryophyta</taxon>
        <taxon>Tracheophyta</taxon>
        <taxon>Spermatophyta</taxon>
        <taxon>Magnoliopsida</taxon>
        <taxon>eudicotyledons</taxon>
        <taxon>Gunneridae</taxon>
        <taxon>Pentapetalae</taxon>
        <taxon>asterids</taxon>
        <taxon>campanulids</taxon>
        <taxon>Asterales</taxon>
        <taxon>Asteraceae</taxon>
        <taxon>Cichorioideae</taxon>
        <taxon>Cichorieae</taxon>
        <taxon>Lactucinae</taxon>
        <taxon>Lactuca</taxon>
    </lineage>
</organism>
<keyword evidence="2" id="KW-0175">Coiled coil</keyword>
<feature type="domain" description="hAT-like transposase RNase-H fold" evidence="4">
    <location>
        <begin position="188"/>
        <end position="293"/>
    </location>
</feature>
<proteinExistence type="predicted"/>
<reference evidence="5 6" key="1">
    <citation type="journal article" date="2017" name="Nat. Commun.">
        <title>Genome assembly with in vitro proximity ligation data and whole-genome triplication in lettuce.</title>
        <authorList>
            <person name="Reyes-Chin-Wo S."/>
            <person name="Wang Z."/>
            <person name="Yang X."/>
            <person name="Kozik A."/>
            <person name="Arikit S."/>
            <person name="Song C."/>
            <person name="Xia L."/>
            <person name="Froenicke L."/>
            <person name="Lavelle D.O."/>
            <person name="Truco M.J."/>
            <person name="Xia R."/>
            <person name="Zhu S."/>
            <person name="Xu C."/>
            <person name="Xu H."/>
            <person name="Xu X."/>
            <person name="Cox K."/>
            <person name="Korf I."/>
            <person name="Meyers B.C."/>
            <person name="Michelmore R.W."/>
        </authorList>
    </citation>
    <scope>NUCLEOTIDE SEQUENCE [LARGE SCALE GENOMIC DNA]</scope>
    <source>
        <strain evidence="6">cv. Salinas</strain>
        <tissue evidence="5">Seedlings</tissue>
    </source>
</reference>
<dbReference type="Pfam" id="PF05699">
    <property type="entry name" value="Dimer_Tnp_hAT"/>
    <property type="match status" value="1"/>
</dbReference>
<dbReference type="InterPro" id="IPR052035">
    <property type="entry name" value="ZnF_BED_domain_contain"/>
</dbReference>
<evidence type="ECO:0000259" key="3">
    <source>
        <dbReference type="Pfam" id="PF05699"/>
    </source>
</evidence>
<name>A0A9R1V4F7_LACSA</name>
<evidence type="ECO:0000313" key="5">
    <source>
        <dbReference type="EMBL" id="KAJ0198056.1"/>
    </source>
</evidence>
<protein>
    <recommendedName>
        <fullName evidence="7">HAT C-terminal dimerisation domain-containing protein</fullName>
    </recommendedName>
</protein>
<dbReference type="Proteomes" id="UP000235145">
    <property type="component" value="Unassembled WGS sequence"/>
</dbReference>
<sequence>MDSHKGKEIGKVVESCILNWGLEDKLSCITVDNASSNDVVVAYLKEHLIDKLVLGGEFFHMRCAAHILNLIVNDGLDMVKNSINSIRGVILYVRSSSKRSKLFDDFVLKSKVSCKGSLSLDVPTWWNSTYIMLDTALKFEKAFKRMKQEDPQIEKDLKDKFPSQKDWDNARALSLCFKQFFDATKRMSGTLYVTANMHYHEILGVLTSLLEWKQDMDPNIVSMGDQRRKKFDKYYGDFGKTNVMVLVVVALDPRYKMSFVKFSLKKIFPLDEKKVEDIYNDVYDVLKRLYNHYDNVSTKAKDDSSSSSHWKDDDGQNFAGVVKNKQMTKIYDEFYEKDVKDAMEKSELEDYFDSSLEKMNNESFKILKWWSDKCTTYKVLASMAKDILAIPVSTVASESSFSTSDRVVDDFRSSLGFKTVETLICTLDWLRASNVCIDLEQLLDDVEKYEKEIGDTVDITIGRKS</sequence>
<dbReference type="InterPro" id="IPR012337">
    <property type="entry name" value="RNaseH-like_sf"/>
</dbReference>
<dbReference type="PANTHER" id="PTHR46481">
    <property type="entry name" value="ZINC FINGER BED DOMAIN-CONTAINING PROTEIN 4"/>
    <property type="match status" value="1"/>
</dbReference>
<evidence type="ECO:0000313" key="6">
    <source>
        <dbReference type="Proteomes" id="UP000235145"/>
    </source>
</evidence>
<dbReference type="Pfam" id="PF14372">
    <property type="entry name" value="hAT-like_RNase-H"/>
    <property type="match status" value="1"/>
</dbReference>
<evidence type="ECO:0000256" key="1">
    <source>
        <dbReference type="ARBA" id="ARBA00023125"/>
    </source>
</evidence>
<evidence type="ECO:0000259" key="4">
    <source>
        <dbReference type="Pfam" id="PF14372"/>
    </source>
</evidence>
<feature type="domain" description="HAT C-terminal dimerisation" evidence="3">
    <location>
        <begin position="347"/>
        <end position="430"/>
    </location>
</feature>
<accession>A0A9R1V4F7</accession>
<keyword evidence="1" id="KW-0238">DNA-binding</keyword>
<comment type="caution">
    <text evidence="5">The sequence shown here is derived from an EMBL/GenBank/DDBJ whole genome shotgun (WGS) entry which is preliminary data.</text>
</comment>
<evidence type="ECO:0000256" key="2">
    <source>
        <dbReference type="SAM" id="Coils"/>
    </source>
</evidence>
<dbReference type="EMBL" id="NBSK02000007">
    <property type="protein sequence ID" value="KAJ0198056.1"/>
    <property type="molecule type" value="Genomic_DNA"/>
</dbReference>